<evidence type="ECO:0000256" key="1">
    <source>
        <dbReference type="ARBA" id="ARBA00009308"/>
    </source>
</evidence>
<proteinExistence type="inferred from homology"/>
<dbReference type="Proteomes" id="UP000001542">
    <property type="component" value="Unassembled WGS sequence"/>
</dbReference>
<dbReference type="STRING" id="5722.A2DM71"/>
<dbReference type="GO" id="GO:0004493">
    <property type="term" value="F:methylmalonyl-CoA epimerase activity"/>
    <property type="evidence" value="ECO:0000318"/>
    <property type="project" value="GO_Central"/>
</dbReference>
<evidence type="ECO:0000313" key="5">
    <source>
        <dbReference type="Proteomes" id="UP000001542"/>
    </source>
</evidence>
<dbReference type="Gene3D" id="3.10.180.10">
    <property type="entry name" value="2,3-Dihydroxybiphenyl 1,2-Dioxygenase, domain 1"/>
    <property type="match status" value="1"/>
</dbReference>
<evidence type="ECO:0000313" key="4">
    <source>
        <dbReference type="EMBL" id="EAY18491.1"/>
    </source>
</evidence>
<dbReference type="PANTHER" id="PTHR43048">
    <property type="entry name" value="METHYLMALONYL-COA EPIMERASE"/>
    <property type="match status" value="1"/>
</dbReference>
<dbReference type="VEuPathDB" id="TrichDB:TVAGG3_0983900"/>
<dbReference type="AlphaFoldDB" id="A2DM71"/>
<comment type="similarity">
    <text evidence="1">Belongs to the methylmalonyl-CoA epimerase family.</text>
</comment>
<dbReference type="SUPFAM" id="SSF54593">
    <property type="entry name" value="Glyoxalase/Bleomycin resistance protein/Dihydroxybiphenyl dioxygenase"/>
    <property type="match status" value="1"/>
</dbReference>
<dbReference type="InterPro" id="IPR017515">
    <property type="entry name" value="MeMalonyl-CoA_epimerase"/>
</dbReference>
<sequence>MLKDISTVGIVVPRLDIARSYFEQIYGVITSEPVESKPGILSSIAPFRNTKVELMEPIDKDGHTSQAEYLRYHPKGGIHHIAFSTDNIDNTLESFSAIGVNPLEKPRQHPSLHKKTVMLDPYYTQEIMTELVEE</sequence>
<protein>
    <recommendedName>
        <fullName evidence="3">VOC domain-containing protein</fullName>
    </recommendedName>
</protein>
<dbReference type="InterPro" id="IPR051785">
    <property type="entry name" value="MMCE/EMCE_epimerase"/>
</dbReference>
<keyword evidence="2" id="KW-0479">Metal-binding</keyword>
<evidence type="ECO:0000259" key="3">
    <source>
        <dbReference type="PROSITE" id="PS51819"/>
    </source>
</evidence>
<reference evidence="4" key="1">
    <citation type="submission" date="2006-10" db="EMBL/GenBank/DDBJ databases">
        <authorList>
            <person name="Amadeo P."/>
            <person name="Zhao Q."/>
            <person name="Wortman J."/>
            <person name="Fraser-Liggett C."/>
            <person name="Carlton J."/>
        </authorList>
    </citation>
    <scope>NUCLEOTIDE SEQUENCE</scope>
    <source>
        <strain evidence="4">G3</strain>
    </source>
</reference>
<dbReference type="GO" id="GO:0046491">
    <property type="term" value="P:L-methylmalonyl-CoA metabolic process"/>
    <property type="evidence" value="ECO:0000318"/>
    <property type="project" value="GO_Central"/>
</dbReference>
<dbReference type="SMR" id="A2DM71"/>
<dbReference type="RefSeq" id="XP_001579477.1">
    <property type="nucleotide sequence ID" value="XM_001579427.1"/>
</dbReference>
<dbReference type="CDD" id="cd07249">
    <property type="entry name" value="MMCE"/>
    <property type="match status" value="1"/>
</dbReference>
<reference evidence="4" key="2">
    <citation type="journal article" date="2007" name="Science">
        <title>Draft genome sequence of the sexually transmitted pathogen Trichomonas vaginalis.</title>
        <authorList>
            <person name="Carlton J.M."/>
            <person name="Hirt R.P."/>
            <person name="Silva J.C."/>
            <person name="Delcher A.L."/>
            <person name="Schatz M."/>
            <person name="Zhao Q."/>
            <person name="Wortman J.R."/>
            <person name="Bidwell S.L."/>
            <person name="Alsmark U.C.M."/>
            <person name="Besteiro S."/>
            <person name="Sicheritz-Ponten T."/>
            <person name="Noel C.J."/>
            <person name="Dacks J.B."/>
            <person name="Foster P.G."/>
            <person name="Simillion C."/>
            <person name="Van de Peer Y."/>
            <person name="Miranda-Saavedra D."/>
            <person name="Barton G.J."/>
            <person name="Westrop G.D."/>
            <person name="Mueller S."/>
            <person name="Dessi D."/>
            <person name="Fiori P.L."/>
            <person name="Ren Q."/>
            <person name="Paulsen I."/>
            <person name="Zhang H."/>
            <person name="Bastida-Corcuera F.D."/>
            <person name="Simoes-Barbosa A."/>
            <person name="Brown M.T."/>
            <person name="Hayes R.D."/>
            <person name="Mukherjee M."/>
            <person name="Okumura C.Y."/>
            <person name="Schneider R."/>
            <person name="Smith A.J."/>
            <person name="Vanacova S."/>
            <person name="Villalvazo M."/>
            <person name="Haas B.J."/>
            <person name="Pertea M."/>
            <person name="Feldblyum T.V."/>
            <person name="Utterback T.R."/>
            <person name="Shu C.L."/>
            <person name="Osoegawa K."/>
            <person name="de Jong P.J."/>
            <person name="Hrdy I."/>
            <person name="Horvathova L."/>
            <person name="Zubacova Z."/>
            <person name="Dolezal P."/>
            <person name="Malik S.B."/>
            <person name="Logsdon J.M. Jr."/>
            <person name="Henze K."/>
            <person name="Gupta A."/>
            <person name="Wang C.C."/>
            <person name="Dunne R.L."/>
            <person name="Upcroft J.A."/>
            <person name="Upcroft P."/>
            <person name="White O."/>
            <person name="Salzberg S.L."/>
            <person name="Tang P."/>
            <person name="Chiu C.-H."/>
            <person name="Lee Y.-S."/>
            <person name="Embley T.M."/>
            <person name="Coombs G.H."/>
            <person name="Mottram J.C."/>
            <person name="Tachezy J."/>
            <person name="Fraser-Liggett C.M."/>
            <person name="Johnson P.J."/>
        </authorList>
    </citation>
    <scope>NUCLEOTIDE SEQUENCE [LARGE SCALE GENOMIC DNA]</scope>
    <source>
        <strain evidence="4">G3</strain>
    </source>
</reference>
<dbReference type="InterPro" id="IPR037523">
    <property type="entry name" value="VOC_core"/>
</dbReference>
<accession>A2DM71</accession>
<dbReference type="OrthoDB" id="16820at2759"/>
<dbReference type="KEGG" id="tva:5463999"/>
<dbReference type="VEuPathDB" id="TrichDB:TVAG_083440"/>
<dbReference type="PROSITE" id="PS51819">
    <property type="entry name" value="VOC"/>
    <property type="match status" value="1"/>
</dbReference>
<dbReference type="InParanoid" id="A2DM71"/>
<name>A2DM71_TRIV3</name>
<dbReference type="InterPro" id="IPR029068">
    <property type="entry name" value="Glyas_Bleomycin-R_OHBP_Dase"/>
</dbReference>
<evidence type="ECO:0000256" key="2">
    <source>
        <dbReference type="ARBA" id="ARBA00022723"/>
    </source>
</evidence>
<organism evidence="4 5">
    <name type="scientific">Trichomonas vaginalis (strain ATCC PRA-98 / G3)</name>
    <dbReference type="NCBI Taxonomy" id="412133"/>
    <lineage>
        <taxon>Eukaryota</taxon>
        <taxon>Metamonada</taxon>
        <taxon>Parabasalia</taxon>
        <taxon>Trichomonadida</taxon>
        <taxon>Trichomonadidae</taxon>
        <taxon>Trichomonas</taxon>
    </lineage>
</organism>
<keyword evidence="5" id="KW-1185">Reference proteome</keyword>
<dbReference type="GO" id="GO:0046872">
    <property type="term" value="F:metal ion binding"/>
    <property type="evidence" value="ECO:0007669"/>
    <property type="project" value="UniProtKB-KW"/>
</dbReference>
<gene>
    <name evidence="4" type="ORF">TVAG_083440</name>
</gene>
<dbReference type="Pfam" id="PF13669">
    <property type="entry name" value="Glyoxalase_4"/>
    <property type="match status" value="1"/>
</dbReference>
<dbReference type="PANTHER" id="PTHR43048:SF3">
    <property type="entry name" value="METHYLMALONYL-COA EPIMERASE, MITOCHONDRIAL"/>
    <property type="match status" value="1"/>
</dbReference>
<feature type="domain" description="VOC" evidence="3">
    <location>
        <begin position="4"/>
        <end position="134"/>
    </location>
</feature>
<dbReference type="EMBL" id="DS113218">
    <property type="protein sequence ID" value="EAY18491.1"/>
    <property type="molecule type" value="Genomic_DNA"/>
</dbReference>